<evidence type="ECO:0000256" key="1">
    <source>
        <dbReference type="ARBA" id="ARBA00010617"/>
    </source>
</evidence>
<dbReference type="InterPro" id="IPR017972">
    <property type="entry name" value="Cyt_P450_CS"/>
</dbReference>
<dbReference type="OrthoDB" id="4133219at2"/>
<dbReference type="CDD" id="cd11029">
    <property type="entry name" value="CYP107-like"/>
    <property type="match status" value="1"/>
</dbReference>
<dbReference type="GO" id="GO:0016705">
    <property type="term" value="F:oxidoreductase activity, acting on paired donors, with incorporation or reduction of molecular oxygen"/>
    <property type="evidence" value="ECO:0007669"/>
    <property type="project" value="InterPro"/>
</dbReference>
<evidence type="ECO:0000256" key="3">
    <source>
        <dbReference type="ARBA" id="ARBA00022723"/>
    </source>
</evidence>
<evidence type="ECO:0000256" key="4">
    <source>
        <dbReference type="ARBA" id="ARBA00023002"/>
    </source>
</evidence>
<dbReference type="GO" id="GO:0005506">
    <property type="term" value="F:iron ion binding"/>
    <property type="evidence" value="ECO:0007669"/>
    <property type="project" value="InterPro"/>
</dbReference>
<dbReference type="PANTHER" id="PTHR46696:SF1">
    <property type="entry name" value="CYTOCHROME P450 YJIB-RELATED"/>
    <property type="match status" value="1"/>
</dbReference>
<keyword evidence="2 7" id="KW-0349">Heme</keyword>
<reference evidence="8 9" key="1">
    <citation type="submission" date="2017-08" db="EMBL/GenBank/DDBJ databases">
        <title>The complete genome sequence of Nocardiopsis gilva YIM 90087.</title>
        <authorList>
            <person name="Yin M."/>
            <person name="Tang S."/>
        </authorList>
    </citation>
    <scope>NUCLEOTIDE SEQUENCE [LARGE SCALE GENOMIC DNA]</scope>
    <source>
        <strain evidence="8 9">YIM 90087</strain>
    </source>
</reference>
<keyword evidence="9" id="KW-1185">Reference proteome</keyword>
<accession>A0A223S4L4</accession>
<dbReference type="InterPro" id="IPR036396">
    <property type="entry name" value="Cyt_P450_sf"/>
</dbReference>
<dbReference type="GO" id="GO:0004497">
    <property type="term" value="F:monooxygenase activity"/>
    <property type="evidence" value="ECO:0007669"/>
    <property type="project" value="UniProtKB-KW"/>
</dbReference>
<dbReference type="KEGG" id="ngv:CDO52_09860"/>
<dbReference type="FunFam" id="1.10.630.10:FF:000018">
    <property type="entry name" value="Cytochrome P450 monooxygenase"/>
    <property type="match status" value="1"/>
</dbReference>
<name>A0A223S4L4_9ACTN</name>
<evidence type="ECO:0000313" key="8">
    <source>
        <dbReference type="EMBL" id="ASU83048.1"/>
    </source>
</evidence>
<dbReference type="Pfam" id="PF00067">
    <property type="entry name" value="p450"/>
    <property type="match status" value="1"/>
</dbReference>
<dbReference type="EMBL" id="CP022753">
    <property type="protein sequence ID" value="ASU83048.1"/>
    <property type="molecule type" value="Genomic_DNA"/>
</dbReference>
<keyword evidence="5 7" id="KW-0408">Iron</keyword>
<dbReference type="PANTHER" id="PTHR46696">
    <property type="entry name" value="P450, PUTATIVE (EUROFUNG)-RELATED"/>
    <property type="match status" value="1"/>
</dbReference>
<dbReference type="SUPFAM" id="SSF48264">
    <property type="entry name" value="Cytochrome P450"/>
    <property type="match status" value="1"/>
</dbReference>
<gene>
    <name evidence="8" type="ORF">CDO52_09860</name>
</gene>
<dbReference type="Gene3D" id="1.10.630.10">
    <property type="entry name" value="Cytochrome P450"/>
    <property type="match status" value="1"/>
</dbReference>
<dbReference type="InterPro" id="IPR002397">
    <property type="entry name" value="Cyt_P450_B"/>
</dbReference>
<dbReference type="Proteomes" id="UP000215005">
    <property type="component" value="Chromosome"/>
</dbReference>
<dbReference type="PROSITE" id="PS00086">
    <property type="entry name" value="CYTOCHROME_P450"/>
    <property type="match status" value="1"/>
</dbReference>
<dbReference type="GO" id="GO:0020037">
    <property type="term" value="F:heme binding"/>
    <property type="evidence" value="ECO:0007669"/>
    <property type="project" value="InterPro"/>
</dbReference>
<sequence>MTTPADHTATHEPDVVEFFTDPEFVRDPYGAWARVREQGPVVKGRFVDGSTIWFITRHEEVRSVLNDPRFANNSTSVPGVEENERVAIMRHFGIPEEYIPYIADSILDSDGADHTRLRKLVSRAFTVRRVNELRPRVEEITDRLLDELPDTAENGVVDLIEHFTYPLPITVISEMVGVPEEDRPLWRKWSHGLISMEPEAMGNAMRDMVDHINQMIEQRRSAPSDDLIDAMIQVQDEDGTKLSDVELATMILTLVIAGHETTAHLLGNGTVALLTHPDQLELLREDESRLPAAVHELMRWCGPVLATRPRFATEDVMVGETLIRQGERVQAMLVAANHDPRYFDSPERLDITRRPVTRGEQHVGFSHGAHYCLGAALARQEGEVAFGKLFRRYPELSLAVPEDELEWEQSPGMRRLARLPVRL</sequence>
<evidence type="ECO:0000256" key="7">
    <source>
        <dbReference type="RuleBase" id="RU000461"/>
    </source>
</evidence>
<keyword evidence="3 7" id="KW-0479">Metal-binding</keyword>
<dbReference type="AlphaFoldDB" id="A0A223S4L4"/>
<dbReference type="InterPro" id="IPR001128">
    <property type="entry name" value="Cyt_P450"/>
</dbReference>
<organism evidence="8 9">
    <name type="scientific">Nocardiopsis gilva YIM 90087</name>
    <dbReference type="NCBI Taxonomy" id="1235441"/>
    <lineage>
        <taxon>Bacteria</taxon>
        <taxon>Bacillati</taxon>
        <taxon>Actinomycetota</taxon>
        <taxon>Actinomycetes</taxon>
        <taxon>Streptosporangiales</taxon>
        <taxon>Nocardiopsidaceae</taxon>
        <taxon>Nocardiopsis</taxon>
    </lineage>
</organism>
<evidence type="ECO:0000256" key="2">
    <source>
        <dbReference type="ARBA" id="ARBA00022617"/>
    </source>
</evidence>
<dbReference type="PRINTS" id="PR00359">
    <property type="entry name" value="BP450"/>
</dbReference>
<keyword evidence="6 7" id="KW-0503">Monooxygenase</keyword>
<comment type="similarity">
    <text evidence="1 7">Belongs to the cytochrome P450 family.</text>
</comment>
<evidence type="ECO:0000256" key="6">
    <source>
        <dbReference type="ARBA" id="ARBA00023033"/>
    </source>
</evidence>
<protein>
    <submittedName>
        <fullName evidence="8">Cytochrome P450</fullName>
    </submittedName>
</protein>
<evidence type="ECO:0000256" key="5">
    <source>
        <dbReference type="ARBA" id="ARBA00023004"/>
    </source>
</evidence>
<keyword evidence="4 7" id="KW-0560">Oxidoreductase</keyword>
<evidence type="ECO:0000313" key="9">
    <source>
        <dbReference type="Proteomes" id="UP000215005"/>
    </source>
</evidence>
<proteinExistence type="inferred from homology"/>
<dbReference type="RefSeq" id="WP_017617651.1">
    <property type="nucleotide sequence ID" value="NZ_ANBG01000086.1"/>
</dbReference>